<dbReference type="AlphaFoldDB" id="X6LCK3"/>
<gene>
    <name evidence="1" type="ORF">RFI_37710</name>
</gene>
<evidence type="ECO:0000313" key="2">
    <source>
        <dbReference type="Proteomes" id="UP000023152"/>
    </source>
</evidence>
<accession>X6LCK3</accession>
<sequence>MWNHQIDANLIYIAIRCCKKNVNLTMQLLTVFEQWKFLNNNKQKYKARMNEFLERRCCNHNINLFCIFICEAKILKGNTAIEIATSETIKHKNSSKFTKQKPFVIQKFLFSLINKNGFNLNKNSKQK</sequence>
<reference evidence="1 2" key="1">
    <citation type="journal article" date="2013" name="Curr. Biol.">
        <title>The Genome of the Foraminiferan Reticulomyxa filosa.</title>
        <authorList>
            <person name="Glockner G."/>
            <person name="Hulsmann N."/>
            <person name="Schleicher M."/>
            <person name="Noegel A.A."/>
            <person name="Eichinger L."/>
            <person name="Gallinger C."/>
            <person name="Pawlowski J."/>
            <person name="Sierra R."/>
            <person name="Euteneuer U."/>
            <person name="Pillet L."/>
            <person name="Moustafa A."/>
            <person name="Platzer M."/>
            <person name="Groth M."/>
            <person name="Szafranski K."/>
            <person name="Schliwa M."/>
        </authorList>
    </citation>
    <scope>NUCLEOTIDE SEQUENCE [LARGE SCALE GENOMIC DNA]</scope>
</reference>
<comment type="caution">
    <text evidence="1">The sequence shown here is derived from an EMBL/GenBank/DDBJ whole genome shotgun (WGS) entry which is preliminary data.</text>
</comment>
<dbReference type="Proteomes" id="UP000023152">
    <property type="component" value="Unassembled WGS sequence"/>
</dbReference>
<name>X6LCK3_RETFI</name>
<proteinExistence type="predicted"/>
<keyword evidence="2" id="KW-1185">Reference proteome</keyword>
<evidence type="ECO:0000313" key="1">
    <source>
        <dbReference type="EMBL" id="ETN99757.1"/>
    </source>
</evidence>
<organism evidence="1 2">
    <name type="scientific">Reticulomyxa filosa</name>
    <dbReference type="NCBI Taxonomy" id="46433"/>
    <lineage>
        <taxon>Eukaryota</taxon>
        <taxon>Sar</taxon>
        <taxon>Rhizaria</taxon>
        <taxon>Retaria</taxon>
        <taxon>Foraminifera</taxon>
        <taxon>Monothalamids</taxon>
        <taxon>Reticulomyxidae</taxon>
        <taxon>Reticulomyxa</taxon>
    </lineage>
</organism>
<protein>
    <submittedName>
        <fullName evidence="1">Uncharacterized protein</fullName>
    </submittedName>
</protein>
<dbReference type="EMBL" id="ASPP01043007">
    <property type="protein sequence ID" value="ETN99757.1"/>
    <property type="molecule type" value="Genomic_DNA"/>
</dbReference>